<evidence type="ECO:0000313" key="9">
    <source>
        <dbReference type="EMBL" id="AXN40982.1"/>
    </source>
</evidence>
<keyword evidence="6 7" id="KW-0472">Membrane</keyword>
<dbReference type="SUPFAM" id="SSF161098">
    <property type="entry name" value="MetI-like"/>
    <property type="match status" value="1"/>
</dbReference>
<dbReference type="AlphaFoldDB" id="A0AAX0RT38"/>
<dbReference type="Proteomes" id="UP000260457">
    <property type="component" value="Chromosome"/>
</dbReference>
<keyword evidence="12" id="KW-1185">Reference proteome</keyword>
<evidence type="ECO:0000256" key="2">
    <source>
        <dbReference type="ARBA" id="ARBA00022448"/>
    </source>
</evidence>
<dbReference type="PANTHER" id="PTHR30151:SF0">
    <property type="entry name" value="ABC TRANSPORTER PERMEASE PROTEIN MJ0413-RELATED"/>
    <property type="match status" value="1"/>
</dbReference>
<name>A0AAX0RT38_9BACI</name>
<dbReference type="PROSITE" id="PS50928">
    <property type="entry name" value="ABC_TM1"/>
    <property type="match status" value="1"/>
</dbReference>
<dbReference type="Pfam" id="PF00528">
    <property type="entry name" value="BPD_transp_1"/>
    <property type="match status" value="1"/>
</dbReference>
<evidence type="ECO:0000256" key="3">
    <source>
        <dbReference type="ARBA" id="ARBA00022475"/>
    </source>
</evidence>
<dbReference type="Gene3D" id="1.10.3720.10">
    <property type="entry name" value="MetI-like"/>
    <property type="match status" value="1"/>
</dbReference>
<evidence type="ECO:0000313" key="11">
    <source>
        <dbReference type="Proteomes" id="UP000220106"/>
    </source>
</evidence>
<dbReference type="GO" id="GO:0005886">
    <property type="term" value="C:plasma membrane"/>
    <property type="evidence" value="ECO:0007669"/>
    <property type="project" value="UniProtKB-SubCell"/>
</dbReference>
<dbReference type="EMBL" id="CP030926">
    <property type="protein sequence ID" value="AXN40982.1"/>
    <property type="molecule type" value="Genomic_DNA"/>
</dbReference>
<dbReference type="PANTHER" id="PTHR30151">
    <property type="entry name" value="ALKANE SULFONATE ABC TRANSPORTER-RELATED, MEMBRANE SUBUNIT"/>
    <property type="match status" value="1"/>
</dbReference>
<reference evidence="10 11" key="1">
    <citation type="submission" date="2017-09" db="EMBL/GenBank/DDBJ databases">
        <title>Large-scale bioinformatics analysis of Bacillus genomes uncovers conserved roles of natural products in bacterial physiology.</title>
        <authorList>
            <consortium name="Agbiome Team Llc"/>
            <person name="Bleich R.M."/>
            <person name="Kirk G.J."/>
            <person name="Santa Maria K.C."/>
            <person name="Allen S.E."/>
            <person name="Farag S."/>
            <person name="Shank E.A."/>
            <person name="Bowers A."/>
        </authorList>
    </citation>
    <scope>NUCLEOTIDE SEQUENCE [LARGE SCALE GENOMIC DNA]</scope>
    <source>
        <strain evidence="10 11">AFS003229</strain>
    </source>
</reference>
<feature type="domain" description="ABC transmembrane type-1" evidence="8">
    <location>
        <begin position="58"/>
        <end position="238"/>
    </location>
</feature>
<sequence>MKKFFSIYIYTTIITIALLALWFYITNFTGWLSPIIFPSPEIVVMAFFKALIELFQGFVSSMKLLIPSFVLALILGIGGGLFFGLHPKSRKILTPFFNAFSPLPLTLFIPYAIALLPTFELASIFILFLAAFWPIFLGTIQGVLLVDNHFWDNAKTIGLQQKDLILKVIIPASSPFILSGTGTALNLSFLILMTAEMFGAKSGMGYFIQFYTDFTQYDYVLAGLIFNSIVILLVMFTFEKIKKRILFWTNLKNEAN</sequence>
<comment type="subcellular location">
    <subcellularLocation>
        <location evidence="1 7">Cell membrane</location>
        <topology evidence="1 7">Multi-pass membrane protein</topology>
    </subcellularLocation>
</comment>
<keyword evidence="4 7" id="KW-0812">Transmembrane</keyword>
<dbReference type="GO" id="GO:0055085">
    <property type="term" value="P:transmembrane transport"/>
    <property type="evidence" value="ECO:0007669"/>
    <property type="project" value="InterPro"/>
</dbReference>
<feature type="transmembrane region" description="Helical" evidence="7">
    <location>
        <begin position="64"/>
        <end position="85"/>
    </location>
</feature>
<evidence type="ECO:0000259" key="8">
    <source>
        <dbReference type="PROSITE" id="PS50928"/>
    </source>
</evidence>
<dbReference type="EMBL" id="NUEQ01000004">
    <property type="protein sequence ID" value="PEJ37778.1"/>
    <property type="molecule type" value="Genomic_DNA"/>
</dbReference>
<feature type="transmembrane region" description="Helical" evidence="7">
    <location>
        <begin position="176"/>
        <end position="199"/>
    </location>
</feature>
<gene>
    <name evidence="10" type="ORF">CN689_02485</name>
    <name evidence="9" type="ORF">DTO10_23140</name>
</gene>
<evidence type="ECO:0000313" key="12">
    <source>
        <dbReference type="Proteomes" id="UP000260457"/>
    </source>
</evidence>
<comment type="similarity">
    <text evidence="7">Belongs to the binding-protein-dependent transport system permease family.</text>
</comment>
<evidence type="ECO:0000256" key="6">
    <source>
        <dbReference type="ARBA" id="ARBA00023136"/>
    </source>
</evidence>
<keyword evidence="5 7" id="KW-1133">Transmembrane helix</keyword>
<keyword evidence="3" id="KW-1003">Cell membrane</keyword>
<dbReference type="InterPro" id="IPR000515">
    <property type="entry name" value="MetI-like"/>
</dbReference>
<dbReference type="Proteomes" id="UP000220106">
    <property type="component" value="Unassembled WGS sequence"/>
</dbReference>
<proteinExistence type="inferred from homology"/>
<accession>A0AAX0RT38</accession>
<evidence type="ECO:0000256" key="1">
    <source>
        <dbReference type="ARBA" id="ARBA00004651"/>
    </source>
</evidence>
<keyword evidence="2 7" id="KW-0813">Transport</keyword>
<organism evidence="10 11">
    <name type="scientific">Peribacillus butanolivorans</name>
    <dbReference type="NCBI Taxonomy" id="421767"/>
    <lineage>
        <taxon>Bacteria</taxon>
        <taxon>Bacillati</taxon>
        <taxon>Bacillota</taxon>
        <taxon>Bacilli</taxon>
        <taxon>Bacillales</taxon>
        <taxon>Bacillaceae</taxon>
        <taxon>Peribacillus</taxon>
    </lineage>
</organism>
<dbReference type="RefSeq" id="WP_098174754.1">
    <property type="nucleotide sequence ID" value="NZ_CP030926.1"/>
</dbReference>
<reference evidence="9 12" key="2">
    <citation type="submission" date="2018-07" db="EMBL/GenBank/DDBJ databases">
        <title>The molecular basis for the intramolecular migration of carboxyl group in the catabolism of para-hydroxybenzoate via gentisate.</title>
        <authorList>
            <person name="Zhao H."/>
            <person name="Xu Y."/>
            <person name="Lin S."/>
            <person name="Spain J.C."/>
            <person name="Zhou N.-Y."/>
        </authorList>
    </citation>
    <scope>NUCLEOTIDE SEQUENCE [LARGE SCALE GENOMIC DNA]</scope>
    <source>
        <strain evidence="9 12">PHB-7a</strain>
    </source>
</reference>
<dbReference type="KEGG" id="pbut:DTO10_23140"/>
<evidence type="ECO:0000256" key="5">
    <source>
        <dbReference type="ARBA" id="ARBA00022989"/>
    </source>
</evidence>
<protein>
    <submittedName>
        <fullName evidence="9 10">ABC transporter permease</fullName>
    </submittedName>
</protein>
<feature type="transmembrane region" description="Helical" evidence="7">
    <location>
        <begin position="219"/>
        <end position="238"/>
    </location>
</feature>
<dbReference type="InterPro" id="IPR035906">
    <property type="entry name" value="MetI-like_sf"/>
</dbReference>
<evidence type="ECO:0000313" key="10">
    <source>
        <dbReference type="EMBL" id="PEJ37778.1"/>
    </source>
</evidence>
<evidence type="ECO:0000256" key="7">
    <source>
        <dbReference type="RuleBase" id="RU363032"/>
    </source>
</evidence>
<evidence type="ECO:0000256" key="4">
    <source>
        <dbReference type="ARBA" id="ARBA00022692"/>
    </source>
</evidence>
<feature type="transmembrane region" description="Helical" evidence="7">
    <location>
        <begin position="7"/>
        <end position="25"/>
    </location>
</feature>